<reference evidence="2 3" key="2">
    <citation type="submission" date="2018-11" db="EMBL/GenBank/DDBJ databases">
        <authorList>
            <consortium name="Pathogen Informatics"/>
        </authorList>
    </citation>
    <scope>NUCLEOTIDE SEQUENCE [LARGE SCALE GENOMIC DNA]</scope>
</reference>
<evidence type="ECO:0000256" key="1">
    <source>
        <dbReference type="SAM" id="SignalP"/>
    </source>
</evidence>
<sequence length="58" mass="6511">MNFNMLIKRCLTLFLSMSSSNAPFSKACTITVNIRGRLELFSPKTKGLLLSIRSAKYP</sequence>
<dbReference type="AlphaFoldDB" id="A0A0R3RCZ5"/>
<keyword evidence="3" id="KW-1185">Reference proteome</keyword>
<proteinExistence type="predicted"/>
<protein>
    <submittedName>
        <fullName evidence="4">Secreted protein</fullName>
    </submittedName>
</protein>
<feature type="chain" id="PRO_5043131113" evidence="1">
    <location>
        <begin position="28"/>
        <end position="58"/>
    </location>
</feature>
<dbReference type="WBParaSite" id="BTMF_0001791801-mRNA-1">
    <property type="protein sequence ID" value="BTMF_0001791801-mRNA-1"/>
    <property type="gene ID" value="BTMF_0001791801"/>
</dbReference>
<dbReference type="Proteomes" id="UP000280834">
    <property type="component" value="Unassembled WGS sequence"/>
</dbReference>
<feature type="signal peptide" evidence="1">
    <location>
        <begin position="1"/>
        <end position="27"/>
    </location>
</feature>
<evidence type="ECO:0000313" key="2">
    <source>
        <dbReference type="EMBL" id="VDO56262.1"/>
    </source>
</evidence>
<dbReference type="EMBL" id="UZAG01023288">
    <property type="protein sequence ID" value="VDO56262.1"/>
    <property type="molecule type" value="Genomic_DNA"/>
</dbReference>
<accession>A0A0R3RCZ5</accession>
<name>A0A0R3RCZ5_9BILA</name>
<evidence type="ECO:0000313" key="4">
    <source>
        <dbReference type="WBParaSite" id="BTMF_0001791801-mRNA-1"/>
    </source>
</evidence>
<organism evidence="4">
    <name type="scientific">Brugia timori</name>
    <dbReference type="NCBI Taxonomy" id="42155"/>
    <lineage>
        <taxon>Eukaryota</taxon>
        <taxon>Metazoa</taxon>
        <taxon>Ecdysozoa</taxon>
        <taxon>Nematoda</taxon>
        <taxon>Chromadorea</taxon>
        <taxon>Rhabditida</taxon>
        <taxon>Spirurina</taxon>
        <taxon>Spiruromorpha</taxon>
        <taxon>Filarioidea</taxon>
        <taxon>Onchocercidae</taxon>
        <taxon>Brugia</taxon>
    </lineage>
</organism>
<evidence type="ECO:0000313" key="3">
    <source>
        <dbReference type="Proteomes" id="UP000280834"/>
    </source>
</evidence>
<reference evidence="4" key="1">
    <citation type="submission" date="2017-02" db="UniProtKB">
        <authorList>
            <consortium name="WormBaseParasite"/>
        </authorList>
    </citation>
    <scope>IDENTIFICATION</scope>
</reference>
<gene>
    <name evidence="2" type="ORF">BTMF_LOCUS15882</name>
</gene>
<keyword evidence="1" id="KW-0732">Signal</keyword>